<dbReference type="Pfam" id="PF05742">
    <property type="entry name" value="TANGO2"/>
    <property type="match status" value="1"/>
</dbReference>
<dbReference type="GeneID" id="91514037"/>
<evidence type="ECO:0000313" key="1">
    <source>
        <dbReference type="EMBL" id="GAD85314.1"/>
    </source>
</evidence>
<dbReference type="STRING" id="1824.SAMN05444423_101681"/>
<evidence type="ECO:0000313" key="2">
    <source>
        <dbReference type="Proteomes" id="UP000017048"/>
    </source>
</evidence>
<dbReference type="OrthoDB" id="4380123at2"/>
<proteinExistence type="predicted"/>
<gene>
    <name evidence="1" type="ORF">NCAST_31_00070</name>
</gene>
<dbReference type="InterPro" id="IPR008551">
    <property type="entry name" value="TANGO2"/>
</dbReference>
<evidence type="ECO:0008006" key="3">
    <source>
        <dbReference type="Google" id="ProtNLM"/>
    </source>
</evidence>
<reference evidence="1 2" key="1">
    <citation type="journal article" date="2014" name="BMC Genomics">
        <title>Genome based analysis of type-I polyketide synthase and nonribosomal peptide synthetase gene clusters in seven strains of five representative Nocardia species.</title>
        <authorList>
            <person name="Komaki H."/>
            <person name="Ichikawa N."/>
            <person name="Hosoyama A."/>
            <person name="Takahashi-Nakaguchi A."/>
            <person name="Matsuzawa T."/>
            <person name="Suzuki K."/>
            <person name="Fujita N."/>
            <person name="Gonoi T."/>
        </authorList>
    </citation>
    <scope>NUCLEOTIDE SEQUENCE [LARGE SCALE GENOMIC DNA]</scope>
    <source>
        <strain evidence="1 2">NBRC 15531</strain>
    </source>
</reference>
<protein>
    <recommendedName>
        <fullName evidence="3">NRDE family protein</fullName>
    </recommendedName>
</protein>
<dbReference type="Proteomes" id="UP000017048">
    <property type="component" value="Unassembled WGS sequence"/>
</dbReference>
<accession>U5EJL3</accession>
<dbReference type="PANTHER" id="PTHR17985">
    <property type="entry name" value="SER/THR-RICH PROTEIN T10 IN DGCR REGION"/>
    <property type="match status" value="1"/>
</dbReference>
<dbReference type="PANTHER" id="PTHR17985:SF8">
    <property type="entry name" value="TRANSPORT AND GOLGI ORGANIZATION PROTEIN 2 HOMOLOG"/>
    <property type="match status" value="1"/>
</dbReference>
<dbReference type="RefSeq" id="WP_019049783.1">
    <property type="nucleotide sequence ID" value="NZ_BAFO02000031.1"/>
</dbReference>
<dbReference type="AlphaFoldDB" id="U5EJL3"/>
<comment type="caution">
    <text evidence="1">The sequence shown here is derived from an EMBL/GenBank/DDBJ whole genome shotgun (WGS) entry which is preliminary data.</text>
</comment>
<organism evidence="1 2">
    <name type="scientific">Nocardia asteroides NBRC 15531</name>
    <dbReference type="NCBI Taxonomy" id="1110697"/>
    <lineage>
        <taxon>Bacteria</taxon>
        <taxon>Bacillati</taxon>
        <taxon>Actinomycetota</taxon>
        <taxon>Actinomycetes</taxon>
        <taxon>Mycobacteriales</taxon>
        <taxon>Nocardiaceae</taxon>
        <taxon>Nocardia</taxon>
    </lineage>
</organism>
<keyword evidence="2" id="KW-1185">Reference proteome</keyword>
<dbReference type="EMBL" id="BAFO02000031">
    <property type="protein sequence ID" value="GAD85314.1"/>
    <property type="molecule type" value="Genomic_DNA"/>
</dbReference>
<name>U5EJL3_NOCAS</name>
<dbReference type="eggNOG" id="COG3332">
    <property type="taxonomic scope" value="Bacteria"/>
</dbReference>
<sequence length="282" mass="30064">MCLVLLAWRAHPEYRLIVAANRDEFYTRPTESLRRWPGEPGLLAGRDLGAPTPGTWLGLRTDAARFAAVTNVRNPQDTPARPRSRGALLMDYLRGAATPAAYLAGIAAAPDAYVGYNLLVSDLRSLWWQSNRSGAGPLELSPGLHALSNAAHLASLPGSIHSDPQAATVVGAGAPPSWPKIDTGLAGLRDIVATAPDSVDDYFALLADRTEATDDLLPRTGIPLEFERAVSARFVAHDLHGTRASTVLLVREDGHFTMAEHTFGRHGAVEGTETLSGVVAVP</sequence>